<keyword evidence="1" id="KW-0472">Membrane</keyword>
<dbReference type="InterPro" id="IPR021401">
    <property type="entry name" value="DUF3040"/>
</dbReference>
<keyword evidence="1" id="KW-0812">Transmembrane</keyword>
<dbReference type="RefSeq" id="WP_015747823.1">
    <property type="nucleotide sequence ID" value="NC_013235.1"/>
</dbReference>
<dbReference type="EMBL" id="CP001737">
    <property type="protein sequence ID" value="ACV78942.1"/>
    <property type="molecule type" value="Genomic_DNA"/>
</dbReference>
<dbReference type="KEGG" id="nml:Namu_2590"/>
<reference evidence="2 3" key="2">
    <citation type="journal article" date="2010" name="Stand. Genomic Sci.">
        <title>Complete genome sequence of Nakamurella multipartita type strain (Y-104).</title>
        <authorList>
            <person name="Tice H."/>
            <person name="Mayilraj S."/>
            <person name="Sims D."/>
            <person name="Lapidus A."/>
            <person name="Nolan M."/>
            <person name="Lucas S."/>
            <person name="Glavina Del Rio T."/>
            <person name="Copeland A."/>
            <person name="Cheng J.F."/>
            <person name="Meincke L."/>
            <person name="Bruce D."/>
            <person name="Goodwin L."/>
            <person name="Pitluck S."/>
            <person name="Ivanova N."/>
            <person name="Mavromatis K."/>
            <person name="Ovchinnikova G."/>
            <person name="Pati A."/>
            <person name="Chen A."/>
            <person name="Palaniappan K."/>
            <person name="Land M."/>
            <person name="Hauser L."/>
            <person name="Chang Y.J."/>
            <person name="Jeffries C.D."/>
            <person name="Detter J.C."/>
            <person name="Brettin T."/>
            <person name="Rohde M."/>
            <person name="Goker M."/>
            <person name="Bristow J."/>
            <person name="Eisen J.A."/>
            <person name="Markowitz V."/>
            <person name="Hugenholtz P."/>
            <person name="Kyrpides N.C."/>
            <person name="Klenk H.P."/>
            <person name="Chen F."/>
        </authorList>
    </citation>
    <scope>NUCLEOTIDE SEQUENCE [LARGE SCALE GENOMIC DNA]</scope>
    <source>
        <strain evidence="3">ATCC 700099 / DSM 44233 / CIP 104796 / JCM 9543 / NBRC 105858 / Y-104</strain>
    </source>
</reference>
<protein>
    <recommendedName>
        <fullName evidence="4">DUF3040 domain-containing protein</fullName>
    </recommendedName>
</protein>
<dbReference type="Pfam" id="PF11239">
    <property type="entry name" value="DUF3040"/>
    <property type="match status" value="1"/>
</dbReference>
<accession>C8X7I9</accession>
<dbReference type="OrthoDB" id="5244024at2"/>
<keyword evidence="1" id="KW-1133">Transmembrane helix</keyword>
<reference evidence="3" key="1">
    <citation type="submission" date="2009-09" db="EMBL/GenBank/DDBJ databases">
        <title>The complete genome of Nakamurella multipartita DSM 44233.</title>
        <authorList>
            <consortium name="US DOE Joint Genome Institute (JGI-PGF)"/>
            <person name="Lucas S."/>
            <person name="Copeland A."/>
            <person name="Lapidus A."/>
            <person name="Glavina del Rio T."/>
            <person name="Dalin E."/>
            <person name="Tice H."/>
            <person name="Bruce D."/>
            <person name="Goodwin L."/>
            <person name="Pitluck S."/>
            <person name="Kyrpides N."/>
            <person name="Mavromatis K."/>
            <person name="Ivanova N."/>
            <person name="Ovchinnikova G."/>
            <person name="Sims D."/>
            <person name="Meincke L."/>
            <person name="Brettin T."/>
            <person name="Detter J.C."/>
            <person name="Han C."/>
            <person name="Larimer F."/>
            <person name="Land M."/>
            <person name="Hauser L."/>
            <person name="Markowitz V."/>
            <person name="Cheng J.-F."/>
            <person name="Hugenholtz P."/>
            <person name="Woyke T."/>
            <person name="Wu D."/>
            <person name="Klenk H.-P."/>
            <person name="Eisen J.A."/>
        </authorList>
    </citation>
    <scope>NUCLEOTIDE SEQUENCE [LARGE SCALE GENOMIC DNA]</scope>
    <source>
        <strain evidence="3">ATCC 700099 / DSM 44233 / CIP 104796 / JCM 9543 / NBRC 105858 / Y-104</strain>
    </source>
</reference>
<dbReference type="STRING" id="479431.Namu_2590"/>
<organism evidence="2 3">
    <name type="scientific">Nakamurella multipartita (strain ATCC 700099 / DSM 44233 / CIP 104796 / JCM 9543 / NBRC 105858 / Y-104)</name>
    <name type="common">Microsphaera multipartita</name>
    <dbReference type="NCBI Taxonomy" id="479431"/>
    <lineage>
        <taxon>Bacteria</taxon>
        <taxon>Bacillati</taxon>
        <taxon>Actinomycetota</taxon>
        <taxon>Actinomycetes</taxon>
        <taxon>Nakamurellales</taxon>
        <taxon>Nakamurellaceae</taxon>
        <taxon>Nakamurella</taxon>
    </lineage>
</organism>
<evidence type="ECO:0000256" key="1">
    <source>
        <dbReference type="SAM" id="Phobius"/>
    </source>
</evidence>
<dbReference type="Proteomes" id="UP000002218">
    <property type="component" value="Chromosome"/>
</dbReference>
<evidence type="ECO:0000313" key="2">
    <source>
        <dbReference type="EMBL" id="ACV78942.1"/>
    </source>
</evidence>
<dbReference type="HOGENOM" id="CLU_182989_0_0_11"/>
<dbReference type="InParanoid" id="C8X7I9"/>
<feature type="transmembrane region" description="Helical" evidence="1">
    <location>
        <begin position="65"/>
        <end position="87"/>
    </location>
</feature>
<sequence length="97" mass="10597">MPLSEDDQRRLEQIERALTRDDPGFADRIGAVTWRRRRRLITSIVVFALGMVVLITGLVTTHAWLVIGVLVSVIGAAAMAVSAVLLLRRPSRGGPPP</sequence>
<name>C8X7I9_NAKMY</name>
<proteinExistence type="predicted"/>
<evidence type="ECO:0000313" key="3">
    <source>
        <dbReference type="Proteomes" id="UP000002218"/>
    </source>
</evidence>
<gene>
    <name evidence="2" type="ordered locus">Namu_2590</name>
</gene>
<keyword evidence="3" id="KW-1185">Reference proteome</keyword>
<evidence type="ECO:0008006" key="4">
    <source>
        <dbReference type="Google" id="ProtNLM"/>
    </source>
</evidence>
<feature type="transmembrane region" description="Helical" evidence="1">
    <location>
        <begin position="40"/>
        <end position="59"/>
    </location>
</feature>
<dbReference type="AlphaFoldDB" id="C8X7I9"/>